<proteinExistence type="predicted"/>
<evidence type="ECO:0000256" key="1">
    <source>
        <dbReference type="SAM" id="Phobius"/>
    </source>
</evidence>
<gene>
    <name evidence="2" type="ORF">CNQ36_30260</name>
</gene>
<organism evidence="2 3">
    <name type="scientific">Streptomyces fungicidicus</name>
    <dbReference type="NCBI Taxonomy" id="68203"/>
    <lineage>
        <taxon>Bacteria</taxon>
        <taxon>Bacillati</taxon>
        <taxon>Actinomycetota</taxon>
        <taxon>Actinomycetes</taxon>
        <taxon>Kitasatosporales</taxon>
        <taxon>Streptomycetaceae</taxon>
        <taxon>Streptomyces</taxon>
    </lineage>
</organism>
<keyword evidence="1" id="KW-1133">Transmembrane helix</keyword>
<dbReference type="RefSeq" id="WP_121548679.1">
    <property type="nucleotide sequence ID" value="NZ_CP023408.1"/>
</dbReference>
<sequence>MIETCMEAARAGHTAGGDGALFGGWTWAAVVAAVAVAVSLLIAFVGWRKRAFDKTAAQLQPFHDRLGAVEAEMETLEAKDTVRKADFATLTTLRGQLRDDARRWPDSPLDEIDGLIEKYVAALSEEHARPLWPWRWRVSKKVGLTLKRCDIAADLRTRLTEAKEWIERLLTR</sequence>
<evidence type="ECO:0000313" key="2">
    <source>
        <dbReference type="EMBL" id="AYL39770.1"/>
    </source>
</evidence>
<feature type="transmembrane region" description="Helical" evidence="1">
    <location>
        <begin position="25"/>
        <end position="47"/>
    </location>
</feature>
<dbReference type="KEGG" id="sfug:CNQ36_30260"/>
<dbReference type="AlphaFoldDB" id="A0A494UZ08"/>
<keyword evidence="2" id="KW-0614">Plasmid</keyword>
<keyword evidence="3" id="KW-1185">Reference proteome</keyword>
<protein>
    <submittedName>
        <fullName evidence="2">Uncharacterized protein</fullName>
    </submittedName>
</protein>
<dbReference type="Proteomes" id="UP000282170">
    <property type="component" value="Plasmid p1"/>
</dbReference>
<geneLocation type="plasmid" evidence="2 3">
    <name>p1</name>
</geneLocation>
<keyword evidence="1" id="KW-0812">Transmembrane</keyword>
<dbReference type="EMBL" id="CP023408">
    <property type="protein sequence ID" value="AYL39770.1"/>
    <property type="molecule type" value="Genomic_DNA"/>
</dbReference>
<evidence type="ECO:0000313" key="3">
    <source>
        <dbReference type="Proteomes" id="UP000282170"/>
    </source>
</evidence>
<accession>A0A494UZ08</accession>
<reference evidence="2 3" key="1">
    <citation type="submission" date="2017-09" db="EMBL/GenBank/DDBJ databases">
        <authorList>
            <person name="Zhang H."/>
            <person name="Hu S."/>
            <person name="Xu J."/>
            <person name="He Z."/>
        </authorList>
    </citation>
    <scope>NUCLEOTIDE SEQUENCE [LARGE SCALE GENOMIC DNA]</scope>
    <source>
        <strain evidence="2 3">TXX3120</strain>
        <plasmid evidence="2 3">p1</plasmid>
    </source>
</reference>
<keyword evidence="1" id="KW-0472">Membrane</keyword>
<name>A0A494UZ08_9ACTN</name>